<proteinExistence type="predicted"/>
<dbReference type="InterPro" id="IPR010181">
    <property type="entry name" value="CGCAxxGCC_motif"/>
</dbReference>
<keyword evidence="2" id="KW-1185">Reference proteome</keyword>
<reference evidence="1 2" key="1">
    <citation type="journal article" date="2015" name="J. Biotechnol.">
        <title>Complete genome sequence of a malodorant-producing acetogen, Clostridium scatologenes ATCC 25775(T).</title>
        <authorList>
            <person name="Zhu Z."/>
            <person name="Guo T."/>
            <person name="Zheng H."/>
            <person name="Song T."/>
            <person name="Ouyang P."/>
            <person name="Xie J."/>
        </authorList>
    </citation>
    <scope>NUCLEOTIDE SEQUENCE [LARGE SCALE GENOMIC DNA]</scope>
    <source>
        <strain evidence="1 2">ATCC 25775</strain>
    </source>
</reference>
<accession>A0A0E3GSA1</accession>
<dbReference type="HOGENOM" id="CLU_091283_5_0_9"/>
<evidence type="ECO:0000313" key="1">
    <source>
        <dbReference type="EMBL" id="AKA71711.1"/>
    </source>
</evidence>
<dbReference type="NCBIfam" id="TIGR01909">
    <property type="entry name" value="C_GCAxxG_C_C"/>
    <property type="match status" value="1"/>
</dbReference>
<dbReference type="RefSeq" id="WP_029162919.1">
    <property type="nucleotide sequence ID" value="NZ_CP009933.1"/>
</dbReference>
<organism evidence="1 2">
    <name type="scientific">Clostridium scatologenes</name>
    <dbReference type="NCBI Taxonomy" id="1548"/>
    <lineage>
        <taxon>Bacteria</taxon>
        <taxon>Bacillati</taxon>
        <taxon>Bacillota</taxon>
        <taxon>Clostridia</taxon>
        <taxon>Eubacteriales</taxon>
        <taxon>Clostridiaceae</taxon>
        <taxon>Clostridium</taxon>
    </lineage>
</organism>
<dbReference type="AlphaFoldDB" id="A0A0E3GSA1"/>
<protein>
    <submittedName>
        <fullName evidence="1">C_GCAxxG_C_C family protein</fullName>
    </submittedName>
</protein>
<dbReference type="EMBL" id="CP009933">
    <property type="protein sequence ID" value="AKA71711.1"/>
    <property type="molecule type" value="Genomic_DNA"/>
</dbReference>
<dbReference type="KEGG" id="csq:CSCA_4586"/>
<name>A0A0E3GSA1_CLOSL</name>
<dbReference type="Pfam" id="PF09719">
    <property type="entry name" value="C_GCAxxG_C_C"/>
    <property type="match status" value="1"/>
</dbReference>
<gene>
    <name evidence="1" type="ORF">CSCA_4586</name>
</gene>
<evidence type="ECO:0000313" key="2">
    <source>
        <dbReference type="Proteomes" id="UP000033115"/>
    </source>
</evidence>
<dbReference type="STRING" id="1548.CSCA_4586"/>
<dbReference type="Proteomes" id="UP000033115">
    <property type="component" value="Chromosome"/>
</dbReference>
<sequence>MLKDTVRKYYDEEYNLNCAETMIYGANEEYNMELDRKTLKTMAAFGGGMGIESTCGVISGSLAVLGILFTKERAHESEKIKELAQEFFEKFQEKLGTSECAVLKEKYRNDEIRCIIMVDTAAEILEEIVEREMKAES</sequence>